<evidence type="ECO:0000313" key="4">
    <source>
        <dbReference type="Proteomes" id="UP000663828"/>
    </source>
</evidence>
<keyword evidence="4" id="KW-1185">Reference proteome</keyword>
<sequence>MNIEILPNELFFKLFEYLHIADQFQAFYNLNSRFNQLLSRHLKTHNHLNLFSVSKKNFDVICRNYLPQFLDRSISIHLFDNAQQISQFLSYGYHFHQFIFLRFLSLNYVESASSLQLVIDELQHLNSLTHLLIKQCDIEDVLINNGRIFDQIWTLSTLTYFVFERKKYLWNPFFISPKRISTSIKYVYLDGFSYNSDELHRLLEHTINLESLSIEIEHNYDYQLISSPILSLKKLKLSVQYSSHITHHLLHYTPNLTHLTIKLFYVILDGYQWEKLITTYLSNLKVFHFKMEYVRRCNNTTIEPIDELIDSFRSPFWLVEHQWFIQCHIHRSHKRLLAHLCTLPYHFNEFKMNSTLQFRTTCPADEVRWSYDNVKQLTYQGSNCSSIRFPNVENLIVVFPIDTYFKLNLPNLYRLTSMTVKSIETVHDERQFENLLRHTINLRSLTIKESSFSYEVLYRLANSSIRQLDLRGVRYFNEEQCKKLASSILGTQCERLSISVCTRTDIPLLVNQMRKLQMLNVHCKDDDWNQKIYESNPIDTFVRFLKEQLPTTCAIQRCTGEKTISVQLLIDV</sequence>
<dbReference type="AlphaFoldDB" id="A0A815A9I1"/>
<proteinExistence type="predicted"/>
<dbReference type="Proteomes" id="UP000663828">
    <property type="component" value="Unassembled WGS sequence"/>
</dbReference>
<dbReference type="EMBL" id="CAJNOJ010000182">
    <property type="protein sequence ID" value="CAF1254092.1"/>
    <property type="molecule type" value="Genomic_DNA"/>
</dbReference>
<dbReference type="OrthoDB" id="10028740at2759"/>
<dbReference type="SUPFAM" id="SSF52047">
    <property type="entry name" value="RNI-like"/>
    <property type="match status" value="1"/>
</dbReference>
<dbReference type="EMBL" id="CAJNOR010001678">
    <property type="protein sequence ID" value="CAF1182630.1"/>
    <property type="molecule type" value="Genomic_DNA"/>
</dbReference>
<evidence type="ECO:0000313" key="2">
    <source>
        <dbReference type="EMBL" id="CAF1182630.1"/>
    </source>
</evidence>
<organism evidence="3 5">
    <name type="scientific">Adineta ricciae</name>
    <name type="common">Rotifer</name>
    <dbReference type="NCBI Taxonomy" id="249248"/>
    <lineage>
        <taxon>Eukaryota</taxon>
        <taxon>Metazoa</taxon>
        <taxon>Spiralia</taxon>
        <taxon>Gnathifera</taxon>
        <taxon>Rotifera</taxon>
        <taxon>Eurotatoria</taxon>
        <taxon>Bdelloidea</taxon>
        <taxon>Adinetida</taxon>
        <taxon>Adinetidae</taxon>
        <taxon>Adineta</taxon>
    </lineage>
</organism>
<feature type="domain" description="F-box" evidence="1">
    <location>
        <begin position="1"/>
        <end position="48"/>
    </location>
</feature>
<evidence type="ECO:0000313" key="5">
    <source>
        <dbReference type="Proteomes" id="UP000663852"/>
    </source>
</evidence>
<reference evidence="3" key="1">
    <citation type="submission" date="2021-02" db="EMBL/GenBank/DDBJ databases">
        <authorList>
            <person name="Nowell W R."/>
        </authorList>
    </citation>
    <scope>NUCLEOTIDE SEQUENCE</scope>
</reference>
<dbReference type="InterPro" id="IPR001810">
    <property type="entry name" value="F-box_dom"/>
</dbReference>
<dbReference type="PROSITE" id="PS50181">
    <property type="entry name" value="FBOX"/>
    <property type="match status" value="1"/>
</dbReference>
<evidence type="ECO:0000259" key="1">
    <source>
        <dbReference type="PROSITE" id="PS50181"/>
    </source>
</evidence>
<protein>
    <recommendedName>
        <fullName evidence="1">F-box domain-containing protein</fullName>
    </recommendedName>
</protein>
<evidence type="ECO:0000313" key="3">
    <source>
        <dbReference type="EMBL" id="CAF1254092.1"/>
    </source>
</evidence>
<dbReference type="Proteomes" id="UP000663852">
    <property type="component" value="Unassembled WGS sequence"/>
</dbReference>
<accession>A0A815A9I1</accession>
<name>A0A815A9I1_ADIRI</name>
<comment type="caution">
    <text evidence="3">The sequence shown here is derived from an EMBL/GenBank/DDBJ whole genome shotgun (WGS) entry which is preliminary data.</text>
</comment>
<gene>
    <name evidence="3" type="ORF">EDS130_LOCUS28144</name>
    <name evidence="2" type="ORF">XAT740_LOCUS22666</name>
</gene>